<dbReference type="AlphaFoldDB" id="A0A0A8YH41"/>
<dbReference type="EMBL" id="GBRH01272171">
    <property type="protein sequence ID" value="JAD25724.1"/>
    <property type="molecule type" value="Transcribed_RNA"/>
</dbReference>
<reference evidence="1" key="1">
    <citation type="submission" date="2014-09" db="EMBL/GenBank/DDBJ databases">
        <authorList>
            <person name="Magalhaes I.L.F."/>
            <person name="Oliveira U."/>
            <person name="Santos F.R."/>
            <person name="Vidigal T.H.D.A."/>
            <person name="Brescovit A.D."/>
            <person name="Santos A.J."/>
        </authorList>
    </citation>
    <scope>NUCLEOTIDE SEQUENCE</scope>
    <source>
        <tissue evidence="1">Shoot tissue taken approximately 20 cm above the soil surface</tissue>
    </source>
</reference>
<evidence type="ECO:0000313" key="1">
    <source>
        <dbReference type="EMBL" id="JAD25724.1"/>
    </source>
</evidence>
<sequence length="34" mass="4009">MEEVVAARMVSPRAREVMPPNSRRQWSLRTILLQ</sequence>
<name>A0A0A8YH41_ARUDO</name>
<organism evidence="1">
    <name type="scientific">Arundo donax</name>
    <name type="common">Giant reed</name>
    <name type="synonym">Donax arundinaceus</name>
    <dbReference type="NCBI Taxonomy" id="35708"/>
    <lineage>
        <taxon>Eukaryota</taxon>
        <taxon>Viridiplantae</taxon>
        <taxon>Streptophyta</taxon>
        <taxon>Embryophyta</taxon>
        <taxon>Tracheophyta</taxon>
        <taxon>Spermatophyta</taxon>
        <taxon>Magnoliopsida</taxon>
        <taxon>Liliopsida</taxon>
        <taxon>Poales</taxon>
        <taxon>Poaceae</taxon>
        <taxon>PACMAD clade</taxon>
        <taxon>Arundinoideae</taxon>
        <taxon>Arundineae</taxon>
        <taxon>Arundo</taxon>
    </lineage>
</organism>
<accession>A0A0A8YH41</accession>
<proteinExistence type="predicted"/>
<reference evidence="1" key="2">
    <citation type="journal article" date="2015" name="Data Brief">
        <title>Shoot transcriptome of the giant reed, Arundo donax.</title>
        <authorList>
            <person name="Barrero R.A."/>
            <person name="Guerrero F.D."/>
            <person name="Moolhuijzen P."/>
            <person name="Goolsby J.A."/>
            <person name="Tidwell J."/>
            <person name="Bellgard S.E."/>
            <person name="Bellgard M.I."/>
        </authorList>
    </citation>
    <scope>NUCLEOTIDE SEQUENCE</scope>
    <source>
        <tissue evidence="1">Shoot tissue taken approximately 20 cm above the soil surface</tissue>
    </source>
</reference>
<protein>
    <submittedName>
        <fullName evidence="1">Uncharacterized protein</fullName>
    </submittedName>
</protein>